<dbReference type="AlphaFoldDB" id="A0A845ERW7"/>
<comment type="caution">
    <text evidence="4">The sequence shown here is derived from an EMBL/GenBank/DDBJ whole genome shotgun (WGS) entry which is preliminary data.</text>
</comment>
<keyword evidence="2" id="KW-0175">Coiled coil</keyword>
<dbReference type="InterPro" id="IPR007809">
    <property type="entry name" value="FlgN-like"/>
</dbReference>
<feature type="region of interest" description="Disordered" evidence="3">
    <location>
        <begin position="131"/>
        <end position="155"/>
    </location>
</feature>
<proteinExistence type="predicted"/>
<sequence>MGQELLEVMGEMILLHDKLIVLSEEKQEALVERDVKRLTEVMNKEKELLQKLRVSEEKRQHMTEKLAGRDQTLKQVLGLLSPPVKRMVEDRAADLREKAEKLQSMNDVNEELLRDGMAFVHHMIGHLTTSNQSITYGRPNQKPLQTPRGYFDTKA</sequence>
<dbReference type="InterPro" id="IPR036679">
    <property type="entry name" value="FlgN-like_sf"/>
</dbReference>
<evidence type="ECO:0000256" key="2">
    <source>
        <dbReference type="SAM" id="Coils"/>
    </source>
</evidence>
<feature type="coiled-coil region" evidence="2">
    <location>
        <begin position="85"/>
        <end position="115"/>
    </location>
</feature>
<keyword evidence="1" id="KW-1005">Bacterial flagellum biogenesis</keyword>
<gene>
    <name evidence="4" type="ORF">GLW07_03710</name>
</gene>
<evidence type="ECO:0000313" key="5">
    <source>
        <dbReference type="Proteomes" id="UP000447833"/>
    </source>
</evidence>
<evidence type="ECO:0000256" key="1">
    <source>
        <dbReference type="ARBA" id="ARBA00022795"/>
    </source>
</evidence>
<dbReference type="Gene3D" id="1.20.58.300">
    <property type="entry name" value="FlgN-like"/>
    <property type="match status" value="1"/>
</dbReference>
<protein>
    <recommendedName>
        <fullName evidence="6">Flagellar protein FlgN</fullName>
    </recommendedName>
</protein>
<dbReference type="GO" id="GO:0044780">
    <property type="term" value="P:bacterial-type flagellum assembly"/>
    <property type="evidence" value="ECO:0007669"/>
    <property type="project" value="InterPro"/>
</dbReference>
<evidence type="ECO:0000313" key="4">
    <source>
        <dbReference type="EMBL" id="MYL62459.1"/>
    </source>
</evidence>
<name>A0A845ERW7_9BACL</name>
<evidence type="ECO:0008006" key="6">
    <source>
        <dbReference type="Google" id="ProtNLM"/>
    </source>
</evidence>
<dbReference type="Pfam" id="PF05130">
    <property type="entry name" value="FlgN"/>
    <property type="match status" value="1"/>
</dbReference>
<evidence type="ECO:0000256" key="3">
    <source>
        <dbReference type="SAM" id="MobiDB-lite"/>
    </source>
</evidence>
<dbReference type="SUPFAM" id="SSF140566">
    <property type="entry name" value="FlgN-like"/>
    <property type="match status" value="1"/>
</dbReference>
<dbReference type="Proteomes" id="UP000447833">
    <property type="component" value="Unassembled WGS sequence"/>
</dbReference>
<dbReference type="EMBL" id="WMEY01000001">
    <property type="protein sequence ID" value="MYL62459.1"/>
    <property type="molecule type" value="Genomic_DNA"/>
</dbReference>
<accession>A0A845ERW7</accession>
<reference evidence="4 5" key="1">
    <citation type="submission" date="2019-11" db="EMBL/GenBank/DDBJ databases">
        <title>Genome sequences of 17 halophilic strains isolated from different environments.</title>
        <authorList>
            <person name="Furrow R.E."/>
        </authorList>
    </citation>
    <scope>NUCLEOTIDE SEQUENCE [LARGE SCALE GENOMIC DNA]</scope>
    <source>
        <strain evidence="4 5">22506_14_FS</strain>
    </source>
</reference>
<organism evidence="4 5">
    <name type="scientific">Guptibacillus hwajinpoensis</name>
    <dbReference type="NCBI Taxonomy" id="208199"/>
    <lineage>
        <taxon>Bacteria</taxon>
        <taxon>Bacillati</taxon>
        <taxon>Bacillota</taxon>
        <taxon>Bacilli</taxon>
        <taxon>Bacillales</taxon>
        <taxon>Guptibacillaceae</taxon>
        <taxon>Guptibacillus</taxon>
    </lineage>
</organism>
<dbReference type="RefSeq" id="WP_160918278.1">
    <property type="nucleotide sequence ID" value="NZ_WMEY01000001.1"/>
</dbReference>